<dbReference type="Gene3D" id="3.40.50.2000">
    <property type="entry name" value="Glycogen Phosphorylase B"/>
    <property type="match status" value="2"/>
</dbReference>
<gene>
    <name evidence="1" type="ORF">SLEP1_g20392</name>
</gene>
<evidence type="ECO:0000313" key="2">
    <source>
        <dbReference type="Proteomes" id="UP001054252"/>
    </source>
</evidence>
<evidence type="ECO:0000313" key="1">
    <source>
        <dbReference type="EMBL" id="GKV08816.1"/>
    </source>
</evidence>
<dbReference type="EMBL" id="BPVZ01000029">
    <property type="protein sequence ID" value="GKV08816.1"/>
    <property type="molecule type" value="Genomic_DNA"/>
</dbReference>
<name>A0AAV5JD43_9ROSI</name>
<reference evidence="1 2" key="1">
    <citation type="journal article" date="2021" name="Commun. Biol.">
        <title>The genome of Shorea leprosula (Dipterocarpaceae) highlights the ecological relevance of drought in aseasonal tropical rainforests.</title>
        <authorList>
            <person name="Ng K.K.S."/>
            <person name="Kobayashi M.J."/>
            <person name="Fawcett J.A."/>
            <person name="Hatakeyama M."/>
            <person name="Paape T."/>
            <person name="Ng C.H."/>
            <person name="Ang C.C."/>
            <person name="Tnah L.H."/>
            <person name="Lee C.T."/>
            <person name="Nishiyama T."/>
            <person name="Sese J."/>
            <person name="O'Brien M.J."/>
            <person name="Copetti D."/>
            <person name="Mohd Noor M.I."/>
            <person name="Ong R.C."/>
            <person name="Putra M."/>
            <person name="Sireger I.Z."/>
            <person name="Indrioko S."/>
            <person name="Kosugi Y."/>
            <person name="Izuno A."/>
            <person name="Isagi Y."/>
            <person name="Lee S.L."/>
            <person name="Shimizu K.K."/>
        </authorList>
    </citation>
    <scope>NUCLEOTIDE SEQUENCE [LARGE SCALE GENOMIC DNA]</scope>
    <source>
        <strain evidence="1">214</strain>
    </source>
</reference>
<dbReference type="PANTHER" id="PTHR48045">
    <property type="entry name" value="UDP-GLYCOSYLTRANSFERASE 72B1"/>
    <property type="match status" value="1"/>
</dbReference>
<sequence length="102" mass="11191">MEAAQRGIPVLAWPLGGDQRVNADAVEKAGLGTWQKSWGWTGQQLVKQDEIQRKIDALMKDEKLRSTAKKVGEEAKKAGNTGGSSKKVIVEIIEFLKQNITS</sequence>
<dbReference type="SUPFAM" id="SSF53756">
    <property type="entry name" value="UDP-Glycosyltransferase/glycogen phosphorylase"/>
    <property type="match status" value="1"/>
</dbReference>
<organism evidence="1 2">
    <name type="scientific">Rubroshorea leprosula</name>
    <dbReference type="NCBI Taxonomy" id="152421"/>
    <lineage>
        <taxon>Eukaryota</taxon>
        <taxon>Viridiplantae</taxon>
        <taxon>Streptophyta</taxon>
        <taxon>Embryophyta</taxon>
        <taxon>Tracheophyta</taxon>
        <taxon>Spermatophyta</taxon>
        <taxon>Magnoliopsida</taxon>
        <taxon>eudicotyledons</taxon>
        <taxon>Gunneridae</taxon>
        <taxon>Pentapetalae</taxon>
        <taxon>rosids</taxon>
        <taxon>malvids</taxon>
        <taxon>Malvales</taxon>
        <taxon>Dipterocarpaceae</taxon>
        <taxon>Rubroshorea</taxon>
    </lineage>
</organism>
<comment type="caution">
    <text evidence="1">The sequence shown here is derived from an EMBL/GenBank/DDBJ whole genome shotgun (WGS) entry which is preliminary data.</text>
</comment>
<dbReference type="PANTHER" id="PTHR48045:SF34">
    <property type="entry name" value="ISOFLAVONE 7-O-GLUCOSYLTRANSFERASE 1-LIKE"/>
    <property type="match status" value="1"/>
</dbReference>
<dbReference type="AlphaFoldDB" id="A0AAV5JD43"/>
<protein>
    <submittedName>
        <fullName evidence="1">Uncharacterized protein</fullName>
    </submittedName>
</protein>
<accession>A0AAV5JD43</accession>
<proteinExistence type="predicted"/>
<dbReference type="Proteomes" id="UP001054252">
    <property type="component" value="Unassembled WGS sequence"/>
</dbReference>
<keyword evidence="2" id="KW-1185">Reference proteome</keyword>